<gene>
    <name evidence="1" type="ORF">OPDIPICF_04598</name>
</gene>
<evidence type="ECO:0000313" key="2">
    <source>
        <dbReference type="Proteomes" id="UP000441399"/>
    </source>
</evidence>
<evidence type="ECO:0000313" key="1">
    <source>
        <dbReference type="EMBL" id="CAA0103997.1"/>
    </source>
</evidence>
<organism evidence="1 2">
    <name type="scientific">BD1-7 clade bacterium</name>
    <dbReference type="NCBI Taxonomy" id="2029982"/>
    <lineage>
        <taxon>Bacteria</taxon>
        <taxon>Pseudomonadati</taxon>
        <taxon>Pseudomonadota</taxon>
        <taxon>Gammaproteobacteria</taxon>
        <taxon>Cellvibrionales</taxon>
        <taxon>Spongiibacteraceae</taxon>
        <taxon>BD1-7 clade</taxon>
    </lineage>
</organism>
<dbReference type="InterPro" id="IPR032710">
    <property type="entry name" value="NTF2-like_dom_sf"/>
</dbReference>
<dbReference type="SUPFAM" id="SSF54427">
    <property type="entry name" value="NTF2-like"/>
    <property type="match status" value="1"/>
</dbReference>
<keyword evidence="2" id="KW-1185">Reference proteome</keyword>
<proteinExistence type="predicted"/>
<protein>
    <submittedName>
        <fullName evidence="1">Uncharacterized protein</fullName>
    </submittedName>
</protein>
<dbReference type="OrthoDB" id="6213021at2"/>
<dbReference type="AlphaFoldDB" id="A0A5S9PJY0"/>
<dbReference type="Proteomes" id="UP000441399">
    <property type="component" value="Unassembled WGS sequence"/>
</dbReference>
<sequence>MKIEKPQYYVRISMVECPRIVIINGIEIERDDEGYSVDVEIPINHYIRSGINEFSINIGDDSYMDEYVSPNSKCSVSIVLKGFTDGEKVEYVVGDIQYQPDVSVPLENRISVGRKLGGYALTSERYVPSEDGQDGFLSRVESAPDPLDEGGITYTRQFKAELPFEEWPFLSSEVFFEYPIEEESYDQLKQEIWPLVVELWDIFEKKDLRRIREVFEPRSIEYDRAFYKEQGATIDEMMNALEGFYEEGYPLNRLAMEYMELKVSYGGNLVSVVNAGTGNGTILFYDKDTDMNWFFEATWMRKDGQWILTR</sequence>
<dbReference type="EMBL" id="CACSIO010000011">
    <property type="protein sequence ID" value="CAA0103997.1"/>
    <property type="molecule type" value="Genomic_DNA"/>
</dbReference>
<reference evidence="1 2" key="1">
    <citation type="submission" date="2019-11" db="EMBL/GenBank/DDBJ databases">
        <authorList>
            <person name="Holert J."/>
        </authorList>
    </citation>
    <scope>NUCLEOTIDE SEQUENCE [LARGE SCALE GENOMIC DNA]</scope>
    <source>
        <strain evidence="1">SB11_3</strain>
    </source>
</reference>
<accession>A0A5S9PJY0</accession>
<name>A0A5S9PJY0_9GAMM</name>